<sequence length="387" mass="42746">MFEGLGGPIRSDRADLSGIDPTLESCCQREIESNRKLNAVETTLRRHDRIALAERRRRNVIDDLKFGSGCRCCYDPNMDGGEYIALIEMKASVGTLSEQVCNEAQLNLKTEQESNESDSDDDSEFDYLLDEDLPVPGTAGGGDNALMAHHQDRVKELQLFMMMNESAREHGFGVHRQLHPERVLHAAGLGMGGVRGNRAAAIPPAAIIHLYDPESTMSASLDVCLEKLGEEYRGTKYVRAGGRATLTMNEDLARESLPKLTRDTLPALIAVRDGVVVACCPQLSSLGDARAGKVEPHAVEAWLDNARVLLREVPLEFEDYCRIRPEEDALLENMMREKAKLAELPPENIYNCGVKGCCKTFRHQHVGVKNDEQSGLLLCQEIALGTS</sequence>
<accession>A0A6S8SQX8</accession>
<reference evidence="2" key="1">
    <citation type="submission" date="2021-01" db="EMBL/GenBank/DDBJ databases">
        <authorList>
            <person name="Corre E."/>
            <person name="Pelletier E."/>
            <person name="Niang G."/>
            <person name="Scheremetjew M."/>
            <person name="Finn R."/>
            <person name="Kale V."/>
            <person name="Holt S."/>
            <person name="Cochrane G."/>
            <person name="Meng A."/>
            <person name="Brown T."/>
            <person name="Cohen L."/>
        </authorList>
    </citation>
    <scope>NUCLEOTIDE SEQUENCE</scope>
    <source>
        <strain evidence="2">MM31A-1</strain>
    </source>
</reference>
<dbReference type="EMBL" id="HBIO01004950">
    <property type="protein sequence ID" value="CAE0458605.1"/>
    <property type="molecule type" value="Transcribed_RNA"/>
</dbReference>
<dbReference type="Gene3D" id="3.40.30.10">
    <property type="entry name" value="Glutaredoxin"/>
    <property type="match status" value="1"/>
</dbReference>
<dbReference type="AlphaFoldDB" id="A0A6S8SQX8"/>
<dbReference type="EMBL" id="HBIO01004952">
    <property type="protein sequence ID" value="CAE0458607.1"/>
    <property type="molecule type" value="Transcribed_RNA"/>
</dbReference>
<proteinExistence type="predicted"/>
<evidence type="ECO:0000313" key="2">
    <source>
        <dbReference type="EMBL" id="CAE0458607.1"/>
    </source>
</evidence>
<gene>
    <name evidence="1" type="ORF">CDEB00056_LOCUS3446</name>
    <name evidence="2" type="ORF">CDEB00056_LOCUS3448</name>
</gene>
<protein>
    <submittedName>
        <fullName evidence="2">Uncharacterized protein</fullName>
    </submittedName>
</protein>
<evidence type="ECO:0000313" key="1">
    <source>
        <dbReference type="EMBL" id="CAE0458605.1"/>
    </source>
</evidence>
<organism evidence="2">
    <name type="scientific">Chaetoceros debilis</name>
    <dbReference type="NCBI Taxonomy" id="122233"/>
    <lineage>
        <taxon>Eukaryota</taxon>
        <taxon>Sar</taxon>
        <taxon>Stramenopiles</taxon>
        <taxon>Ochrophyta</taxon>
        <taxon>Bacillariophyta</taxon>
        <taxon>Coscinodiscophyceae</taxon>
        <taxon>Chaetocerotophycidae</taxon>
        <taxon>Chaetocerotales</taxon>
        <taxon>Chaetocerotaceae</taxon>
        <taxon>Chaetoceros</taxon>
    </lineage>
</organism>
<name>A0A6S8SQX8_9STRA</name>